<evidence type="ECO:0000256" key="1">
    <source>
        <dbReference type="SAM" id="Phobius"/>
    </source>
</evidence>
<keyword evidence="1" id="KW-1133">Transmembrane helix</keyword>
<proteinExistence type="predicted"/>
<accession>A0A0A9F8V0</accession>
<name>A0A0A9F8V0_ARUDO</name>
<organism evidence="2">
    <name type="scientific">Arundo donax</name>
    <name type="common">Giant reed</name>
    <name type="synonym">Donax arundinaceus</name>
    <dbReference type="NCBI Taxonomy" id="35708"/>
    <lineage>
        <taxon>Eukaryota</taxon>
        <taxon>Viridiplantae</taxon>
        <taxon>Streptophyta</taxon>
        <taxon>Embryophyta</taxon>
        <taxon>Tracheophyta</taxon>
        <taxon>Spermatophyta</taxon>
        <taxon>Magnoliopsida</taxon>
        <taxon>Liliopsida</taxon>
        <taxon>Poales</taxon>
        <taxon>Poaceae</taxon>
        <taxon>PACMAD clade</taxon>
        <taxon>Arundinoideae</taxon>
        <taxon>Arundineae</taxon>
        <taxon>Arundo</taxon>
    </lineage>
</organism>
<reference evidence="2" key="1">
    <citation type="submission" date="2014-09" db="EMBL/GenBank/DDBJ databases">
        <authorList>
            <person name="Magalhaes I.L.F."/>
            <person name="Oliveira U."/>
            <person name="Santos F.R."/>
            <person name="Vidigal T.H.D.A."/>
            <person name="Brescovit A.D."/>
            <person name="Santos A.J."/>
        </authorList>
    </citation>
    <scope>NUCLEOTIDE SEQUENCE</scope>
    <source>
        <tissue evidence="2">Shoot tissue taken approximately 20 cm above the soil surface</tissue>
    </source>
</reference>
<dbReference type="AlphaFoldDB" id="A0A0A9F8V0"/>
<protein>
    <submittedName>
        <fullName evidence="2">Uncharacterized protein</fullName>
    </submittedName>
</protein>
<evidence type="ECO:0000313" key="2">
    <source>
        <dbReference type="EMBL" id="JAE09480.1"/>
    </source>
</evidence>
<reference evidence="2" key="2">
    <citation type="journal article" date="2015" name="Data Brief">
        <title>Shoot transcriptome of the giant reed, Arundo donax.</title>
        <authorList>
            <person name="Barrero R.A."/>
            <person name="Guerrero F.D."/>
            <person name="Moolhuijzen P."/>
            <person name="Goolsby J.A."/>
            <person name="Tidwell J."/>
            <person name="Bellgard S.E."/>
            <person name="Bellgard M.I."/>
        </authorList>
    </citation>
    <scope>NUCLEOTIDE SEQUENCE</scope>
    <source>
        <tissue evidence="2">Shoot tissue taken approximately 20 cm above the soil surface</tissue>
    </source>
</reference>
<feature type="transmembrane region" description="Helical" evidence="1">
    <location>
        <begin position="12"/>
        <end position="37"/>
    </location>
</feature>
<keyword evidence="1" id="KW-0812">Transmembrane</keyword>
<dbReference type="EMBL" id="GBRH01188416">
    <property type="protein sequence ID" value="JAE09480.1"/>
    <property type="molecule type" value="Transcribed_RNA"/>
</dbReference>
<keyword evidence="1" id="KW-0472">Membrane</keyword>
<sequence length="67" mass="7425">MHTRCSGLRGNAFEYVVHLCCVFSVSLLSSNVILLVVHETILCLCEVFLCNGAHTIYAVLDAHIFDL</sequence>